<evidence type="ECO:0000256" key="1">
    <source>
        <dbReference type="SAM" id="MobiDB-lite"/>
    </source>
</evidence>
<feature type="compositionally biased region" description="Basic and acidic residues" evidence="1">
    <location>
        <begin position="160"/>
        <end position="176"/>
    </location>
</feature>
<dbReference type="AlphaFoldDB" id="A0A1U8G101"/>
<dbReference type="PANTHER" id="PTHR47854">
    <property type="entry name" value="SURFEIT LOCUS PROTEIN 2 (SURF2)"/>
    <property type="match status" value="1"/>
</dbReference>
<dbReference type="Pfam" id="PF05477">
    <property type="entry name" value="SURF2"/>
    <property type="match status" value="1"/>
</dbReference>
<dbReference type="Proteomes" id="UP000222542">
    <property type="component" value="Unassembled WGS sequence"/>
</dbReference>
<keyword evidence="3" id="KW-1185">Reference proteome</keyword>
<comment type="caution">
    <text evidence="2">The sequence shown here is derived from an EMBL/GenBank/DDBJ whole genome shotgun (WGS) entry which is preliminary data.</text>
</comment>
<dbReference type="EMBL" id="AYRZ02000002">
    <property type="protein sequence ID" value="PHT91978.1"/>
    <property type="molecule type" value="Genomic_DNA"/>
</dbReference>
<feature type="compositionally biased region" description="Basic and acidic residues" evidence="1">
    <location>
        <begin position="14"/>
        <end position="24"/>
    </location>
</feature>
<feature type="compositionally biased region" description="Basic and acidic residues" evidence="1">
    <location>
        <begin position="135"/>
        <end position="150"/>
    </location>
</feature>
<name>A0A1U8G101_CAPAN</name>
<evidence type="ECO:0008006" key="4">
    <source>
        <dbReference type="Google" id="ProtNLM"/>
    </source>
</evidence>
<feature type="compositionally biased region" description="Basic residues" evidence="1">
    <location>
        <begin position="254"/>
        <end position="264"/>
    </location>
</feature>
<dbReference type="KEGG" id="cann:107860701"/>
<feature type="region of interest" description="Disordered" evidence="1">
    <location>
        <begin position="123"/>
        <end position="264"/>
    </location>
</feature>
<reference evidence="2 3" key="2">
    <citation type="journal article" date="2017" name="Genome Biol.">
        <title>New reference genome sequences of hot pepper reveal the massive evolution of plant disease-resistance genes by retroduplication.</title>
        <authorList>
            <person name="Kim S."/>
            <person name="Park J."/>
            <person name="Yeom S.I."/>
            <person name="Kim Y.M."/>
            <person name="Seo E."/>
            <person name="Kim K.T."/>
            <person name="Kim M.S."/>
            <person name="Lee J.M."/>
            <person name="Cheong K."/>
            <person name="Shin H.S."/>
            <person name="Kim S.B."/>
            <person name="Han K."/>
            <person name="Lee J."/>
            <person name="Park M."/>
            <person name="Lee H.A."/>
            <person name="Lee H.Y."/>
            <person name="Lee Y."/>
            <person name="Oh S."/>
            <person name="Lee J.H."/>
            <person name="Choi E."/>
            <person name="Choi E."/>
            <person name="Lee S.E."/>
            <person name="Jeon J."/>
            <person name="Kim H."/>
            <person name="Choi G."/>
            <person name="Song H."/>
            <person name="Lee J."/>
            <person name="Lee S.C."/>
            <person name="Kwon J.K."/>
            <person name="Lee H.Y."/>
            <person name="Koo N."/>
            <person name="Hong Y."/>
            <person name="Kim R.W."/>
            <person name="Kang W.H."/>
            <person name="Huh J.H."/>
            <person name="Kang B.C."/>
            <person name="Yang T.J."/>
            <person name="Lee Y.H."/>
            <person name="Bennetzen J.L."/>
            <person name="Choi D."/>
        </authorList>
    </citation>
    <scope>NUCLEOTIDE SEQUENCE [LARGE SCALE GENOMIC DNA]</scope>
    <source>
        <strain evidence="3">cv. CM334</strain>
    </source>
</reference>
<sequence>MGKTARGVGEEEADKSTGKEGFKLLGDPKFKKLENGRFKCVQTGHELPEHAKESYAQSKHCRLGLIDAALSRNKPPLNMFNQDPLNRSKLICKLTGDTVNKSEEHIWKHMNGKRFLRMLEKKETETEMENGGLEKQGENEAAKKVDSKASRRDKKKNKKKETEDASKVISEVRDSSGKNSDSEEDTEFWMPPVGARWDYDNGGDRWGSGSESGQEDDDAIGEDGVTEEDNNDAKELSKRAKRMSLEIGPSSFASRKKKKKTSAT</sequence>
<proteinExistence type="predicted"/>
<dbReference type="Gramene" id="PHT91978">
    <property type="protein sequence ID" value="PHT91978"/>
    <property type="gene ID" value="T459_07091"/>
</dbReference>
<dbReference type="OrthoDB" id="127285at2759"/>
<protein>
    <recommendedName>
        <fullName evidence="4">Surfeit locus protein 2</fullName>
    </recommendedName>
</protein>
<feature type="compositionally biased region" description="Acidic residues" evidence="1">
    <location>
        <begin position="213"/>
        <end position="230"/>
    </location>
</feature>
<organism evidence="2 3">
    <name type="scientific">Capsicum annuum</name>
    <name type="common">Capsicum pepper</name>
    <dbReference type="NCBI Taxonomy" id="4072"/>
    <lineage>
        <taxon>Eukaryota</taxon>
        <taxon>Viridiplantae</taxon>
        <taxon>Streptophyta</taxon>
        <taxon>Embryophyta</taxon>
        <taxon>Tracheophyta</taxon>
        <taxon>Spermatophyta</taxon>
        <taxon>Magnoliopsida</taxon>
        <taxon>eudicotyledons</taxon>
        <taxon>Gunneridae</taxon>
        <taxon>Pentapetalae</taxon>
        <taxon>asterids</taxon>
        <taxon>lamiids</taxon>
        <taxon>Solanales</taxon>
        <taxon>Solanaceae</taxon>
        <taxon>Solanoideae</taxon>
        <taxon>Capsiceae</taxon>
        <taxon>Capsicum</taxon>
    </lineage>
</organism>
<evidence type="ECO:0000313" key="3">
    <source>
        <dbReference type="Proteomes" id="UP000222542"/>
    </source>
</evidence>
<dbReference type="PANTHER" id="PTHR47854:SF1">
    <property type="entry name" value="SURFEIT LOCUS PROTEIN 2 (SURF2)"/>
    <property type="match status" value="1"/>
</dbReference>
<reference evidence="2 3" key="1">
    <citation type="journal article" date="2014" name="Nat. Genet.">
        <title>Genome sequence of the hot pepper provides insights into the evolution of pungency in Capsicum species.</title>
        <authorList>
            <person name="Kim S."/>
            <person name="Park M."/>
            <person name="Yeom S.I."/>
            <person name="Kim Y.M."/>
            <person name="Lee J.M."/>
            <person name="Lee H.A."/>
            <person name="Seo E."/>
            <person name="Choi J."/>
            <person name="Cheong K."/>
            <person name="Kim K.T."/>
            <person name="Jung K."/>
            <person name="Lee G.W."/>
            <person name="Oh S.K."/>
            <person name="Bae C."/>
            <person name="Kim S.B."/>
            <person name="Lee H.Y."/>
            <person name="Kim S.Y."/>
            <person name="Kim M.S."/>
            <person name="Kang B.C."/>
            <person name="Jo Y.D."/>
            <person name="Yang H.B."/>
            <person name="Jeong H.J."/>
            <person name="Kang W.H."/>
            <person name="Kwon J.K."/>
            <person name="Shin C."/>
            <person name="Lim J.Y."/>
            <person name="Park J.H."/>
            <person name="Huh J.H."/>
            <person name="Kim J.S."/>
            <person name="Kim B.D."/>
            <person name="Cohen O."/>
            <person name="Paran I."/>
            <person name="Suh M.C."/>
            <person name="Lee S.B."/>
            <person name="Kim Y.K."/>
            <person name="Shin Y."/>
            <person name="Noh S.J."/>
            <person name="Park J."/>
            <person name="Seo Y.S."/>
            <person name="Kwon S.Y."/>
            <person name="Kim H.A."/>
            <person name="Park J.M."/>
            <person name="Kim H.J."/>
            <person name="Choi S.B."/>
            <person name="Bosland P.W."/>
            <person name="Reeves G."/>
            <person name="Jo S.H."/>
            <person name="Lee B.W."/>
            <person name="Cho H.T."/>
            <person name="Choi H.S."/>
            <person name="Lee M.S."/>
            <person name="Yu Y."/>
            <person name="Do Choi Y."/>
            <person name="Park B.S."/>
            <person name="van Deynze A."/>
            <person name="Ashrafi H."/>
            <person name="Hill T."/>
            <person name="Kim W.T."/>
            <person name="Pai H.S."/>
            <person name="Ahn H.K."/>
            <person name="Yeam I."/>
            <person name="Giovannoni J.J."/>
            <person name="Rose J.K."/>
            <person name="Sorensen I."/>
            <person name="Lee S.J."/>
            <person name="Kim R.W."/>
            <person name="Choi I.Y."/>
            <person name="Choi B.S."/>
            <person name="Lim J.S."/>
            <person name="Lee Y.H."/>
            <person name="Choi D."/>
        </authorList>
    </citation>
    <scope>NUCLEOTIDE SEQUENCE [LARGE SCALE GENOMIC DNA]</scope>
    <source>
        <strain evidence="3">cv. CM334</strain>
    </source>
</reference>
<dbReference type="InterPro" id="IPR008833">
    <property type="entry name" value="Surf2"/>
</dbReference>
<evidence type="ECO:0000313" key="2">
    <source>
        <dbReference type="EMBL" id="PHT91978.1"/>
    </source>
</evidence>
<feature type="region of interest" description="Disordered" evidence="1">
    <location>
        <begin position="1"/>
        <end position="24"/>
    </location>
</feature>
<gene>
    <name evidence="2" type="ORF">T459_07091</name>
</gene>
<dbReference type="OMA" id="MFNQDPL"/>
<dbReference type="STRING" id="4072.A0A1U8G101"/>
<accession>A0A1U8G101</accession>